<dbReference type="OrthoDB" id="6415790at2759"/>
<protein>
    <submittedName>
        <fullName evidence="7">GYF domain-containing protein</fullName>
    </submittedName>
</protein>
<feature type="transmembrane region" description="Helical" evidence="6">
    <location>
        <begin position="522"/>
        <end position="542"/>
    </location>
</feature>
<keyword evidence="4 6" id="KW-0472">Membrane</keyword>
<feature type="compositionally biased region" description="Basic residues" evidence="5">
    <location>
        <begin position="1"/>
        <end position="11"/>
    </location>
</feature>
<organism evidence="7 8">
    <name type="scientific">Mycena sanguinolenta</name>
    <dbReference type="NCBI Taxonomy" id="230812"/>
    <lineage>
        <taxon>Eukaryota</taxon>
        <taxon>Fungi</taxon>
        <taxon>Dikarya</taxon>
        <taxon>Basidiomycota</taxon>
        <taxon>Agaricomycotina</taxon>
        <taxon>Agaricomycetes</taxon>
        <taxon>Agaricomycetidae</taxon>
        <taxon>Agaricales</taxon>
        <taxon>Marasmiineae</taxon>
        <taxon>Mycenaceae</taxon>
        <taxon>Mycena</taxon>
    </lineage>
</organism>
<dbReference type="AlphaFoldDB" id="A0A8H6YYI3"/>
<dbReference type="GO" id="GO:0035348">
    <property type="term" value="P:acetyl-CoA transmembrane transport"/>
    <property type="evidence" value="ECO:0007669"/>
    <property type="project" value="InterPro"/>
</dbReference>
<keyword evidence="3 6" id="KW-1133">Transmembrane helix</keyword>
<evidence type="ECO:0000256" key="3">
    <source>
        <dbReference type="ARBA" id="ARBA00022989"/>
    </source>
</evidence>
<keyword evidence="8" id="KW-1185">Reference proteome</keyword>
<dbReference type="PANTHER" id="PTHR12778:SF9">
    <property type="entry name" value="ACETYL-COENZYME A TRANSPORTER 1"/>
    <property type="match status" value="1"/>
</dbReference>
<dbReference type="GO" id="GO:0008521">
    <property type="term" value="F:acetyl-CoA transmembrane transporter activity"/>
    <property type="evidence" value="ECO:0007669"/>
    <property type="project" value="InterPro"/>
</dbReference>
<feature type="transmembrane region" description="Helical" evidence="6">
    <location>
        <begin position="199"/>
        <end position="223"/>
    </location>
</feature>
<dbReference type="SUPFAM" id="SSF103473">
    <property type="entry name" value="MFS general substrate transporter"/>
    <property type="match status" value="1"/>
</dbReference>
<dbReference type="InterPro" id="IPR036259">
    <property type="entry name" value="MFS_trans_sf"/>
</dbReference>
<feature type="transmembrane region" description="Helical" evidence="6">
    <location>
        <begin position="170"/>
        <end position="187"/>
    </location>
</feature>
<feature type="transmembrane region" description="Helical" evidence="6">
    <location>
        <begin position="95"/>
        <end position="120"/>
    </location>
</feature>
<dbReference type="FunFam" id="1.20.1250.20:FF:000289">
    <property type="entry name" value="Acetyl-coenzyme A transporter 1"/>
    <property type="match status" value="1"/>
</dbReference>
<feature type="region of interest" description="Disordered" evidence="5">
    <location>
        <begin position="1"/>
        <end position="52"/>
    </location>
</feature>
<comment type="caution">
    <text evidence="7">The sequence shown here is derived from an EMBL/GenBank/DDBJ whole genome shotgun (WGS) entry which is preliminary data.</text>
</comment>
<comment type="subcellular location">
    <subcellularLocation>
        <location evidence="1">Membrane</location>
        <topology evidence="1">Multi-pass membrane protein</topology>
    </subcellularLocation>
</comment>
<evidence type="ECO:0000256" key="2">
    <source>
        <dbReference type="ARBA" id="ARBA00022692"/>
    </source>
</evidence>
<dbReference type="InterPro" id="IPR024371">
    <property type="entry name" value="AcetylCoA_trans_1-like"/>
</dbReference>
<dbReference type="Pfam" id="PF13000">
    <property type="entry name" value="Acatn"/>
    <property type="match status" value="3"/>
</dbReference>
<keyword evidence="2 6" id="KW-0812">Transmembrane</keyword>
<gene>
    <name evidence="7" type="ORF">MSAN_00793300</name>
</gene>
<reference evidence="7" key="1">
    <citation type="submission" date="2020-05" db="EMBL/GenBank/DDBJ databases">
        <title>Mycena genomes resolve the evolution of fungal bioluminescence.</title>
        <authorList>
            <person name="Tsai I.J."/>
        </authorList>
    </citation>
    <scope>NUCLEOTIDE SEQUENCE</scope>
    <source>
        <strain evidence="7">160909Yilan</strain>
    </source>
</reference>
<accession>A0A8H6YYI3</accession>
<dbReference type="InterPro" id="IPR004752">
    <property type="entry name" value="AmpG_permease/AT-1"/>
</dbReference>
<dbReference type="PANTHER" id="PTHR12778">
    <property type="entry name" value="SOLUTE CARRIER FAMILY 33 ACETYL-COA TRANSPORTER -RELATED"/>
    <property type="match status" value="1"/>
</dbReference>
<dbReference type="EMBL" id="JACAZH010000005">
    <property type="protein sequence ID" value="KAF7367312.1"/>
    <property type="molecule type" value="Genomic_DNA"/>
</dbReference>
<evidence type="ECO:0000256" key="4">
    <source>
        <dbReference type="ARBA" id="ARBA00023136"/>
    </source>
</evidence>
<feature type="transmembrane region" description="Helical" evidence="6">
    <location>
        <begin position="273"/>
        <end position="290"/>
    </location>
</feature>
<feature type="transmembrane region" description="Helical" evidence="6">
    <location>
        <begin position="140"/>
        <end position="158"/>
    </location>
</feature>
<evidence type="ECO:0000256" key="6">
    <source>
        <dbReference type="SAM" id="Phobius"/>
    </source>
</evidence>
<evidence type="ECO:0000256" key="1">
    <source>
        <dbReference type="ARBA" id="ARBA00004141"/>
    </source>
</evidence>
<sequence>MSKRNPSRKGNGKLTLKEQRMPADAHAVSSSMSGITVSPRAPNFSHRMGRGDEADDEVEMALLGEDERRQAANGMDVEEQPLHEKHSLSSEDKRAMVLLCVLYLIQGVPLGLALGSIPFILREHLSYSQLATFALSGYPYSLKLLWSPIVDSVFFVSVGRRKSWIIPMQIIVGTIMLYLSLNVQVLMDDASNHVPQLTFLFTSLVFFSATQDIAVDGWALTLLSHDSLSYASTCQTIGLNTGFFASFTVFLAFNSEAFTSKWGVPHLTLSAYLKFWCVMSYAVSLWLLFFKRENKESLSETEMSITAVYKQIWAICKLRHVQLLIIMHLFAKVGFAANEAATSLKMVEKGFLREDLAIAVLIDFPFQIAGGWFAANWSRGDYPLRPWLVAFWPRIGFRDYGDYDRVLVPPASDYDGILCIFDRAHGPLLFRLFVGISAFHTRISDPLIGGTYMTLLNTFTNLGGTWPKYFVLKGVDMLSVATCQAKEGASELVLKVSECVSEEGKTACKEAGGECITETDGYYMVSALCMLFGVAFLVAFIMPTARKLQSLPTSAWRVKM</sequence>
<dbReference type="GO" id="GO:0016020">
    <property type="term" value="C:membrane"/>
    <property type="evidence" value="ECO:0007669"/>
    <property type="project" value="UniProtKB-SubCell"/>
</dbReference>
<dbReference type="Proteomes" id="UP000623467">
    <property type="component" value="Unassembled WGS sequence"/>
</dbReference>
<feature type="transmembrane region" description="Helical" evidence="6">
    <location>
        <begin position="230"/>
        <end position="253"/>
    </location>
</feature>
<evidence type="ECO:0000256" key="5">
    <source>
        <dbReference type="SAM" id="MobiDB-lite"/>
    </source>
</evidence>
<evidence type="ECO:0000313" key="7">
    <source>
        <dbReference type="EMBL" id="KAF7367312.1"/>
    </source>
</evidence>
<evidence type="ECO:0000313" key="8">
    <source>
        <dbReference type="Proteomes" id="UP000623467"/>
    </source>
</evidence>
<proteinExistence type="predicted"/>
<name>A0A8H6YYI3_9AGAR</name>